<reference evidence="1 2" key="1">
    <citation type="journal article" date="2023" name="Arcadia Sci">
        <title>De novo assembly of a long-read Amblyomma americanum tick genome.</title>
        <authorList>
            <person name="Chou S."/>
            <person name="Poskanzer K.E."/>
            <person name="Rollins M."/>
            <person name="Thuy-Boun P.S."/>
        </authorList>
    </citation>
    <scope>NUCLEOTIDE SEQUENCE [LARGE SCALE GENOMIC DNA]</scope>
    <source>
        <strain evidence="1">F_SG_1</strain>
        <tissue evidence="1">Salivary glands</tissue>
    </source>
</reference>
<organism evidence="1 2">
    <name type="scientific">Amblyomma americanum</name>
    <name type="common">Lone star tick</name>
    <dbReference type="NCBI Taxonomy" id="6943"/>
    <lineage>
        <taxon>Eukaryota</taxon>
        <taxon>Metazoa</taxon>
        <taxon>Ecdysozoa</taxon>
        <taxon>Arthropoda</taxon>
        <taxon>Chelicerata</taxon>
        <taxon>Arachnida</taxon>
        <taxon>Acari</taxon>
        <taxon>Parasitiformes</taxon>
        <taxon>Ixodida</taxon>
        <taxon>Ixodoidea</taxon>
        <taxon>Ixodidae</taxon>
        <taxon>Amblyomminae</taxon>
        <taxon>Amblyomma</taxon>
    </lineage>
</organism>
<proteinExistence type="predicted"/>
<sequence>MFNFLKFALMGETKIEVALSSTCVFMAFRMKKAVSGPIKFGEGCVANYPLPFEARCIKKPPNEQEHGDSLTAVAFSGTTLYSFETAESVKKKTVTGFTCRKFPDDSEGHIKNSLASCLARLNNGPAAATLERAMSKIASYATWHALLHGTPFIRAINCIFKYALRAGLITFTCASTK</sequence>
<evidence type="ECO:0000313" key="1">
    <source>
        <dbReference type="EMBL" id="KAK8765224.1"/>
    </source>
</evidence>
<name>A0AAQ4DRY4_AMBAM</name>
<protein>
    <submittedName>
        <fullName evidence="1">Uncharacterized protein</fullName>
    </submittedName>
</protein>
<comment type="caution">
    <text evidence="1">The sequence shown here is derived from an EMBL/GenBank/DDBJ whole genome shotgun (WGS) entry which is preliminary data.</text>
</comment>
<gene>
    <name evidence="1" type="ORF">V5799_032168</name>
</gene>
<keyword evidence="2" id="KW-1185">Reference proteome</keyword>
<dbReference type="AlphaFoldDB" id="A0AAQ4DRY4"/>
<accession>A0AAQ4DRY4</accession>
<dbReference type="EMBL" id="JARKHS020027609">
    <property type="protein sequence ID" value="KAK8765224.1"/>
    <property type="molecule type" value="Genomic_DNA"/>
</dbReference>
<dbReference type="Proteomes" id="UP001321473">
    <property type="component" value="Unassembled WGS sequence"/>
</dbReference>
<evidence type="ECO:0000313" key="2">
    <source>
        <dbReference type="Proteomes" id="UP001321473"/>
    </source>
</evidence>